<dbReference type="GO" id="GO:0046872">
    <property type="term" value="F:metal ion binding"/>
    <property type="evidence" value="ECO:0007669"/>
    <property type="project" value="UniProtKB-KW"/>
</dbReference>
<evidence type="ECO:0000313" key="9">
    <source>
        <dbReference type="Proteomes" id="UP000470771"/>
    </source>
</evidence>
<dbReference type="GO" id="GO:0009245">
    <property type="term" value="P:lipid A biosynthetic process"/>
    <property type="evidence" value="ECO:0007669"/>
    <property type="project" value="TreeGrafter"/>
</dbReference>
<keyword evidence="1" id="KW-1003">Cell membrane</keyword>
<evidence type="ECO:0000256" key="4">
    <source>
        <dbReference type="ARBA" id="ARBA00022801"/>
    </source>
</evidence>
<gene>
    <name evidence="8" type="ORF">GQN54_11665</name>
</gene>
<dbReference type="Proteomes" id="UP000470771">
    <property type="component" value="Unassembled WGS sequence"/>
</dbReference>
<dbReference type="RefSeq" id="WP_160633730.1">
    <property type="nucleotide sequence ID" value="NZ_WWNE01000009.1"/>
</dbReference>
<feature type="domain" description="Calcineurin-like phosphoesterase" evidence="7">
    <location>
        <begin position="12"/>
        <end position="217"/>
    </location>
</feature>
<keyword evidence="4" id="KW-0378">Hydrolase</keyword>
<keyword evidence="9" id="KW-1185">Reference proteome</keyword>
<dbReference type="GO" id="GO:0008758">
    <property type="term" value="F:UDP-2,3-diacylglucosamine hydrolase activity"/>
    <property type="evidence" value="ECO:0007669"/>
    <property type="project" value="TreeGrafter"/>
</dbReference>
<evidence type="ECO:0000256" key="2">
    <source>
        <dbReference type="ARBA" id="ARBA00022519"/>
    </source>
</evidence>
<keyword evidence="5" id="KW-0472">Membrane</keyword>
<comment type="caution">
    <text evidence="8">The sequence shown here is derived from an EMBL/GenBank/DDBJ whole genome shotgun (WGS) entry which is preliminary data.</text>
</comment>
<dbReference type="InterPro" id="IPR043461">
    <property type="entry name" value="LpxH-like"/>
</dbReference>
<dbReference type="Gene3D" id="3.60.21.10">
    <property type="match status" value="1"/>
</dbReference>
<dbReference type="PANTHER" id="PTHR34990">
    <property type="entry name" value="UDP-2,3-DIACYLGLUCOSAMINE HYDROLASE-RELATED"/>
    <property type="match status" value="1"/>
</dbReference>
<protein>
    <submittedName>
        <fullName evidence="8">UDP-2,3-diacylglucosamine diphosphatase</fullName>
    </submittedName>
</protein>
<dbReference type="AlphaFoldDB" id="A0A6N9NLE9"/>
<dbReference type="EMBL" id="WWNE01000009">
    <property type="protein sequence ID" value="NBG66773.1"/>
    <property type="molecule type" value="Genomic_DNA"/>
</dbReference>
<reference evidence="8 9" key="1">
    <citation type="submission" date="2019-12" db="EMBL/GenBank/DDBJ databases">
        <authorList>
            <person name="Zhao J."/>
        </authorList>
    </citation>
    <scope>NUCLEOTIDE SEQUENCE [LARGE SCALE GENOMIC DNA]</scope>
    <source>
        <strain evidence="8 9">S-15</strain>
    </source>
</reference>
<dbReference type="SUPFAM" id="SSF56300">
    <property type="entry name" value="Metallo-dependent phosphatases"/>
    <property type="match status" value="1"/>
</dbReference>
<dbReference type="PANTHER" id="PTHR34990:SF1">
    <property type="entry name" value="UDP-2,3-DIACYLGLUCOSAMINE HYDROLASE"/>
    <property type="match status" value="1"/>
</dbReference>
<dbReference type="InterPro" id="IPR004843">
    <property type="entry name" value="Calcineurin-like_PHP"/>
</dbReference>
<sequence length="263" mass="30559">MTSTSKLPIGKKLYFASDFHLGAPNAEESLKREKLIVKWLDEVKADAHEIFLVGDLFDFWFEYKHSIPKGFIRLQGKMAELVDSGIPITLFIGNHDMWMFDYLPKEIGVTLYREPIRRTINGKEFLIGHGDGLGPGDHGYKFIKKVFANPICQWLFARIHPNLGIGMANYWSQKSRNANRETDEVYLGEENEWLAIYSKEYLQKEHIDYFIFGHRHLPLDLKVGENSRYINLGEWINYNSYGVFDGNQFELKSYGEPKKAIPQ</sequence>
<keyword evidence="3" id="KW-0479">Metal-binding</keyword>
<evidence type="ECO:0000313" key="8">
    <source>
        <dbReference type="EMBL" id="NBG66773.1"/>
    </source>
</evidence>
<name>A0A6N9NLE9_9FLAO</name>
<keyword evidence="2" id="KW-0997">Cell inner membrane</keyword>
<dbReference type="InterPro" id="IPR029052">
    <property type="entry name" value="Metallo-depent_PP-like"/>
</dbReference>
<evidence type="ECO:0000256" key="5">
    <source>
        <dbReference type="ARBA" id="ARBA00023136"/>
    </source>
</evidence>
<evidence type="ECO:0000256" key="1">
    <source>
        <dbReference type="ARBA" id="ARBA00022475"/>
    </source>
</evidence>
<organism evidence="8 9">
    <name type="scientific">Acidiluteibacter ferrifornacis</name>
    <dbReference type="NCBI Taxonomy" id="2692424"/>
    <lineage>
        <taxon>Bacteria</taxon>
        <taxon>Pseudomonadati</taxon>
        <taxon>Bacteroidota</taxon>
        <taxon>Flavobacteriia</taxon>
        <taxon>Flavobacteriales</taxon>
        <taxon>Cryomorphaceae</taxon>
        <taxon>Acidiluteibacter</taxon>
    </lineage>
</organism>
<keyword evidence="6" id="KW-0464">Manganese</keyword>
<evidence type="ECO:0000256" key="6">
    <source>
        <dbReference type="ARBA" id="ARBA00023211"/>
    </source>
</evidence>
<evidence type="ECO:0000259" key="7">
    <source>
        <dbReference type="Pfam" id="PF00149"/>
    </source>
</evidence>
<dbReference type="GO" id="GO:0016020">
    <property type="term" value="C:membrane"/>
    <property type="evidence" value="ECO:0007669"/>
    <property type="project" value="GOC"/>
</dbReference>
<evidence type="ECO:0000256" key="3">
    <source>
        <dbReference type="ARBA" id="ARBA00022723"/>
    </source>
</evidence>
<dbReference type="Pfam" id="PF00149">
    <property type="entry name" value="Metallophos"/>
    <property type="match status" value="1"/>
</dbReference>
<dbReference type="CDD" id="cd07398">
    <property type="entry name" value="MPP_YbbF-LpxH"/>
    <property type="match status" value="1"/>
</dbReference>
<accession>A0A6N9NLE9</accession>
<proteinExistence type="predicted"/>